<dbReference type="CDD" id="cd00222">
    <property type="entry name" value="CollagenBindB"/>
    <property type="match status" value="1"/>
</dbReference>
<feature type="domain" description="DUF7601" evidence="10">
    <location>
        <begin position="3625"/>
        <end position="3741"/>
    </location>
</feature>
<name>A0A9D0ZPS2_9FIRM</name>
<keyword evidence="4 6" id="KW-0732">Signal</keyword>
<dbReference type="InterPro" id="IPR008454">
    <property type="entry name" value="Collagen-bd_Cna-like_B-typ_dom"/>
</dbReference>
<feature type="domain" description="SpaA-like prealbumin fold" evidence="9">
    <location>
        <begin position="856"/>
        <end position="929"/>
    </location>
</feature>
<feature type="domain" description="SpaA-like prealbumin fold" evidence="9">
    <location>
        <begin position="521"/>
        <end position="607"/>
    </location>
</feature>
<feature type="domain" description="DUF7601" evidence="10">
    <location>
        <begin position="3744"/>
        <end position="3870"/>
    </location>
</feature>
<dbReference type="SUPFAM" id="SSF49373">
    <property type="entry name" value="Invasin/intimin cell-adhesion fragments"/>
    <property type="match status" value="1"/>
</dbReference>
<organism evidence="11 12">
    <name type="scientific">Candidatus Pullichristensenella stercorigallinarum</name>
    <dbReference type="NCBI Taxonomy" id="2840909"/>
    <lineage>
        <taxon>Bacteria</taxon>
        <taxon>Bacillati</taxon>
        <taxon>Bacillota</taxon>
        <taxon>Clostridia</taxon>
        <taxon>Candidatus Pullichristensenella</taxon>
    </lineage>
</organism>
<feature type="domain" description="DUF7601" evidence="10">
    <location>
        <begin position="3874"/>
        <end position="3986"/>
    </location>
</feature>
<feature type="domain" description="SD-repeat containing protein B" evidence="8">
    <location>
        <begin position="3054"/>
        <end position="3113"/>
    </location>
</feature>
<gene>
    <name evidence="11" type="ORF">IAA52_08975</name>
</gene>
<dbReference type="InterPro" id="IPR055382">
    <property type="entry name" value="DUF7601"/>
</dbReference>
<feature type="chain" id="PRO_5039505620" evidence="6">
    <location>
        <begin position="29"/>
        <end position="4721"/>
    </location>
</feature>
<evidence type="ECO:0000259" key="7">
    <source>
        <dbReference type="Pfam" id="PF05738"/>
    </source>
</evidence>
<sequence>MRKFAGKCVALLMALLMLLTSMPLTALADSVVSSVPFTIDALEDTGENASNTPALDAVNAAIAENSTSGEYVSIFKATPPAQAVKTGESFNYTIGVKLGPAVTYYDSTTNESVATYSQYKNIKVTFTAPEHIVFANGTNSYTHEISPVDISSGGVNREFEISARMTNNGEAKDGFDYGAITATITADVDVDDGNGGTVTRTFTYTLGQNAPSNTTGNVTNTASTDWTLAKSEPVIQDDGAQADTVTITWTIKVGRTTDAGLSGVGDYYDVTGTLNFANFALMDTLPEINGSNPQSWTLKATGTEETWSGKTNAVSTNYYDTIALTDFAANASGVKTPYYTEYTLTAVYPRSAFVLDYGETANIPFTNTASLSYTPVEGSADSKSAEADGAYGIPTNGGTLTITEQLRIGYNSNPVNYNEFYASVFTGGASFAVYKAEDWENNAPKATDANGQPVVPVATTSVTNSATATVTLAPGDYYVMQTGRPEDTNAAENSADWPSVHIESNGSATATFVNPVPGMGIVQLTKYGETTSTKLAGVEFTLDDGNNHKYTFTTNSDGGWVQAVYVGENGTTYTLTETSAPDNYYKADPIEVTVKTDGTTTYVEVFNIQEKTGSLTVNKRLNDANTAFTDTSASFTFHVYQGKKDAEGNIVYNNTAYETITLPNGSSFTSTITGIPAADENGVPYYYKVEEADPAADTPAAYYTKVTTEPIEFDFWDEENDKPSTTLTATANFVNKLSYSDLKIKKVEQGLTGGQTAMQGIVFEVYEGVPAQDKSNLKATITTGTDGVATESKLPVYDATGAKIQYYIVETNVSGEYTVDYPGNSNDHWGPIELSATSRTTNLTNTPVVNRKNDTAITIKKVDSANQSVAGAVFTVTFPDKTTANFTTGTDGTVQVRKSDGTALDRGEYTVTETSVPASYLDSGAVTVTGASATTGGGDGTAKLKATFTLDALDSATVNFKNDNKPTLTVTKKVGNATQANGTFTFELYTKEGDTYTKVTADGLGETLDTFTNGDTLTLNPGTYYIKEVGFPAGVVAPAADAYTPVTLEKNGKVTSTIQNDSSLTSLSIVKQDAKTDAYLAGATVTVSVSVADGFTDAEKAQLTAAGFAVDASDANTYVRTVTTVATQTGVTIANLPALRADGKTQYEYVVVETQQPNGYILNSDEQKVTLVDEKGAPAAKTVTIDNIPVNTITVNKTWYSQWDAMNNNQIDRPLANAELALFVVENNALKHVATMKTGANGQALFENLNGMSTYAVFELSNENGYVAPDCRSFGTVAQITGMSLTDALEAYYGASLDLSGITTATAHTMNMSNMEEYVQINMEKWYQPERPLEEGETENDFPVDGYVDDENASTKPLDHAKFKLYGCTIEEYATLGEPEDEADLLANYTLPDGLSDYVYESGTGRNAGPGQVVTGALPGGYVYWFYEIEAPSGFMDVEDIPFEKRLSPEFDPRDSESTTLTGDMENYPLHGGPGTIRYLQFELDKVAEDRATGAQTSLANATFEVWLSNANGERIGDVPVISSFTTGVDVPNGEGVYNSGKAISESVRMHVLHDQYPDYVTRIAGEEDDNGIVQYEYEAYFLLVETDWPDNTTPEDPTYLMHVTTNGEYDTKDGSDTIWAEYTTGNKGPIVNIKESLVPVVINKVGYDVANPDATSPLAGAEFTVYTLKDNVYTAVATATTDSTGRATFTLEPNTTYYFAETKLPSGYEVEDESILDKTMNSFTTHGDTKTEYVVDADPATEGNQPFRNVKYRELTIKKVDAEGNPEDATFEITNTANASEKYTLRLEADGEGTISLPNGAYTIAETHVDGKALSTAEKSNFLLLNSGKTTVSFAEGESSKTVELANPGTGSISVIKTDNANPAKAMAGVQFTLNFTAFTSDNIDDETLAATSVTGSVQKPATGALPTDVNEVSGIQVATDENGALEISGLIPGWYKLTEISTDANANHELADPVVFKVTDGKFGGPATGETTITNTRYGKLTISKAFESGADWPEGGVTFKVYQGTAVKATVTLTKDKTSETIQLAPGDYTIQEETTGDWYARYSLTDATGTNVAADGWLGANQSGAVAVKIDAAHADTPVAVAFTNVGNLAAVELEKVDDTADSNPIEKVGFSLYRLEFDGETKTYYNTDGTWGGANKTAAVITTDGSGMATLANIKLPYDVVTGTATGVKFYLTEVSTPAAYYPVADVEVALAAGTTTSLTGDKAIVNETGIQITVTKYGKLKEDATASDLLAGAQFTLYKSSMNDEGQMEYEEIESKTTDATGQVVFSNLRKLRGENEGYYIRETATPITHVERSTQVYINGSEVTANAEGYFLVGKDADVQVSAYNMPKTQIVILKRDLINKTALPLNATFDIVGVAGTATEGKSYTVNASREAKEGDPDLASSGYTLEGNHYEGADGTYYTVSLTEPQEVVPGQYVVTEKTRPEGYLYTPNAGADDAWATTKTITVPDDGSIAVVTFTNVPNPEEIDLTMTKEADQDSIGSLQAEGGQELTYTLSGFNELTLPVNTAVITDEDIQFRVGGGATTNDEGTQVDWSITKLVIDPVTYNRSNPLFTGGDSVVTNAVVSFKLADGTWTQAVIYGVSNSQATVNVPEGAKGVQIAYKDADEKVNGLHAGFTAGDVKITIQASQPSGESIVPVTSIYNGAKFEVEYDFGTVGTETQSATVTAQDEDTVAVNSALVLPRASLTKEFEIDERSDQGLADDVVTVSDTLKYTITLEGKANGDDNGTAWGVTNPVIGDVVPTGLEILSVTAETTAANLDIPDTITPNGQVVTLETQGELMAGETVTLIIACKVQPVALVNNEQGRLVNDAYVYSPYKVSQNTANPNGVSFADNNGNPVSTAVDEQIAAGELGLKASASVGIASAGGVTINKFVTVGGETAGNDQTLVAETGEAIRYEVRVTNNGKEPITNLWISDTLPYAGDGRGSSWTPKLNSAVAISGAAGTVYYSNEAKNENTVLAGHGATPPEGFSNGWSASSMSILAIIPELPAGGTVTLTYTCQAPSKEEADASETIYYYTAINNAYFNYNLGAINNSADTMVTVMPDPVSLGDTVWIDKNADGIQNDGDDLTPPDVTITLTTYEEESGTSSSKTASLGQYVFTGLNPATPQGGANASARYDGNGDVDYTSLVGTTRFTYRLSATAPEGYRITEQYNGGSVPTVDAGGNTRGTDSNFDPATGTTERFYLKADGVGDMTYDLGLIRTRELTITKKGDNANNVAGAVFHVYGPYYQMPTGISASDFVATITTTANGSTTVFENQDGYLNAYAYYVVVEDSVPSPYSDDMFEVTPGNAEVPESMTGVEAGKKCFVLKPYAGTDVTGAAKDAVTVYNDYVSSGSLTIAGTKELEGGTLTDGAYTFELSSTNDPDFAGGKTLTAPAAANGTFAFDMLTYDYEDVRTQRGLDKYGNPGGTGTGDYIYTLKEIEGSVSGVEYDKTLYTIRVQLSDSGATGKISVYVQVKNETTGKTQSYSSVVNGANTGSVSIPAAGITFTNRVTGGLSIAKAVAGDAGDPNKPFDFTLTLTDADGNPLTGQPFTYSDNLPDGSGEITVTEGANGTYTFSLKDGQKLTIAGLTAGTIYTVQEASYTADGYVTTATTNTTGVISNTSTPAVVFTNTRDVGSLTVSKEVTGNGGETDQDFRFTVTLENEDVEVNNTYGGVTFTAVNGNDHVASATFTLKHGEKKELTGIPAGTTYTVAEDGYTADGYETSRVVTGDTDSDGVIDKNENVSIAYTNERYVGNLTVEKVVTGNGAGTPNALTAFEITVTLTAPANRDLVGSYTSGDEEHANGTLNETATAQGAQWSETFALGAGETIAFTGLPTGTKYEVTEKDYSQNGYTTAYTNKTGTIESDATKTANVTARVTNTLNVGGLTVEKTLGGNAADAEKEFSFTVTLKNESVEINKTYGGVEFTAVNGNNHEAEATLTLKGGESATMSGIPAGTSYTVEEADYKAEGYVTTIPADAEGGIVANETATVTFLNTRNTGNLTVQKIVAGTGVDSPNAQIPFAITVYLTAPEGVNLSGEVNGEPVQAEQTFTVNAGESVRFTGLPEGTAYEVVEEPIDAAYGFETPVYANEQGTVAASAQDAVGITATVTNTIHAGNLSISKTVNGSGAQTDKAFNFELTLVNNGGVNVDNTYAVTGTDLTTLTVEGGRASFTLTHGQTITIYGIPVGTNYIVTEVDPDSELEGYLTDGYVTQVNGSDGVTAAGYNLTSAGATVAFTNTRDVGELTVSKTVAGAIGETDKAFDFEVTLVSGNNGVPVDGTYSATLYTHDEPTAVTVRFENGIAEFSLTDAQSMVIHEIPAGTRYIVRESSYALDGYQTEMTGETGTIPATGNMPAASFINTRNAGNLIVEKVLAGNAPIADDSFEFTITLNRTDGVNVDGAYEALRNGEPIEDVIFENGVATVTLTGGDTLEIAGILSGTTYEVVENLPEYTDYDLAGSNGDTGTIPVDAAATATFTNMRNVGSLTLRKTVAGNAGETNRDFSFTVFMRDRYGRNVNGVYAMSGDAGTSITFTDGYATIRLSSGEQATITGILAGTYYSVSENEANTDDYVTTSSGSTGIIAADGTAQAAFTNTRNVVLVEYTSRTVYKIWNDENDADGIRPDTLTVYLMADGQSVAQATLSEDNDWSTVFANLPVYNADGTEIVYRVVEAVTADYYVRYQYGDAVVNITNTHNPDRFTPTTPDDPELLTLIEDNMVPLGGNINMNEGDCFN</sequence>
<protein>
    <submittedName>
        <fullName evidence="11">Cna B-type domain-containing protein</fullName>
    </submittedName>
</protein>
<dbReference type="InterPro" id="IPR013783">
    <property type="entry name" value="Ig-like_fold"/>
</dbReference>
<dbReference type="Proteomes" id="UP000824260">
    <property type="component" value="Unassembled WGS sequence"/>
</dbReference>
<dbReference type="InterPro" id="IPR033764">
    <property type="entry name" value="Sdr_B"/>
</dbReference>
<dbReference type="InterPro" id="IPR038174">
    <property type="entry name" value="Strep_pil_link_sf"/>
</dbReference>
<dbReference type="GO" id="GO:0005576">
    <property type="term" value="C:extracellular region"/>
    <property type="evidence" value="ECO:0007669"/>
    <property type="project" value="UniProtKB-SubCell"/>
</dbReference>
<feature type="domain" description="SpaA-like prealbumin fold" evidence="9">
    <location>
        <begin position="1066"/>
        <end position="1175"/>
    </location>
</feature>
<comment type="caution">
    <text evidence="11">The sequence shown here is derived from an EMBL/GenBank/DDBJ whole genome shotgun (WGS) entry which is preliminary data.</text>
</comment>
<feature type="domain" description="DUF7601" evidence="10">
    <location>
        <begin position="3989"/>
        <end position="4101"/>
    </location>
</feature>
<feature type="domain" description="DUF7601" evidence="10">
    <location>
        <begin position="4232"/>
        <end position="4351"/>
    </location>
</feature>
<reference evidence="11" key="1">
    <citation type="submission" date="2020-10" db="EMBL/GenBank/DDBJ databases">
        <authorList>
            <person name="Gilroy R."/>
        </authorList>
    </citation>
    <scope>NUCLEOTIDE SEQUENCE</scope>
    <source>
        <strain evidence="11">ChiSjej6B24-2974</strain>
    </source>
</reference>
<evidence type="ECO:0000259" key="9">
    <source>
        <dbReference type="Pfam" id="PF17802"/>
    </source>
</evidence>
<dbReference type="SUPFAM" id="SSF49478">
    <property type="entry name" value="Cna protein B-type domain"/>
    <property type="match status" value="1"/>
</dbReference>
<dbReference type="NCBIfam" id="TIGR01451">
    <property type="entry name" value="B_ant_repeat"/>
    <property type="match status" value="1"/>
</dbReference>
<dbReference type="InterPro" id="IPR041033">
    <property type="entry name" value="SpaA_PFL_dom_1"/>
</dbReference>
<dbReference type="InterPro" id="IPR008964">
    <property type="entry name" value="Invasin/intimin_cell_adhesion"/>
</dbReference>
<evidence type="ECO:0000256" key="5">
    <source>
        <dbReference type="SAM" id="MobiDB-lite"/>
    </source>
</evidence>
<evidence type="ECO:0000256" key="3">
    <source>
        <dbReference type="ARBA" id="ARBA00022525"/>
    </source>
</evidence>
<feature type="compositionally biased region" description="Basic and acidic residues" evidence="5">
    <location>
        <begin position="1447"/>
        <end position="1457"/>
    </location>
</feature>
<evidence type="ECO:0000256" key="6">
    <source>
        <dbReference type="SAM" id="SignalP"/>
    </source>
</evidence>
<comment type="similarity">
    <text evidence="2">Belongs to the serine-aspartate repeat-containing protein (SDr) family.</text>
</comment>
<reference evidence="11" key="2">
    <citation type="journal article" date="2021" name="PeerJ">
        <title>Extensive microbial diversity within the chicken gut microbiome revealed by metagenomics and culture.</title>
        <authorList>
            <person name="Gilroy R."/>
            <person name="Ravi A."/>
            <person name="Getino M."/>
            <person name="Pursley I."/>
            <person name="Horton D.L."/>
            <person name="Alikhan N.F."/>
            <person name="Baker D."/>
            <person name="Gharbi K."/>
            <person name="Hall N."/>
            <person name="Watson M."/>
            <person name="Adriaenssens E.M."/>
            <person name="Foster-Nyarko E."/>
            <person name="Jarju S."/>
            <person name="Secka A."/>
            <person name="Antonio M."/>
            <person name="Oren A."/>
            <person name="Chaudhuri R.R."/>
            <person name="La Ragione R."/>
            <person name="Hildebrand F."/>
            <person name="Pallen M.J."/>
        </authorList>
    </citation>
    <scope>NUCLEOTIDE SEQUENCE</scope>
    <source>
        <strain evidence="11">ChiSjej6B24-2974</strain>
    </source>
</reference>
<dbReference type="Pfam" id="PF17802">
    <property type="entry name" value="SpaA"/>
    <property type="match status" value="6"/>
</dbReference>
<evidence type="ECO:0000256" key="2">
    <source>
        <dbReference type="ARBA" id="ARBA00007257"/>
    </source>
</evidence>
<dbReference type="Gene3D" id="2.60.40.1140">
    <property type="entry name" value="Collagen-binding surface protein Cna, B-type domain"/>
    <property type="match status" value="11"/>
</dbReference>
<accession>A0A9D0ZPS2</accession>
<feature type="domain" description="DUF7601" evidence="10">
    <location>
        <begin position="3502"/>
        <end position="3622"/>
    </location>
</feature>
<evidence type="ECO:0000259" key="8">
    <source>
        <dbReference type="Pfam" id="PF17210"/>
    </source>
</evidence>
<feature type="domain" description="DUF7601" evidence="10">
    <location>
        <begin position="4472"/>
        <end position="4584"/>
    </location>
</feature>
<feature type="signal peptide" evidence="6">
    <location>
        <begin position="1"/>
        <end position="28"/>
    </location>
</feature>
<feature type="domain" description="CNA-B" evidence="7">
    <location>
        <begin position="4595"/>
        <end position="4681"/>
    </location>
</feature>
<dbReference type="PANTHER" id="PTHR36108:SF13">
    <property type="entry name" value="COLOSSIN-B-RELATED"/>
    <property type="match status" value="1"/>
</dbReference>
<feature type="domain" description="DUF7601" evidence="10">
    <location>
        <begin position="4105"/>
        <end position="4229"/>
    </location>
</feature>
<dbReference type="PANTHER" id="PTHR36108">
    <property type="entry name" value="COLOSSIN-B-RELATED"/>
    <property type="match status" value="1"/>
</dbReference>
<dbReference type="Pfam" id="PF17210">
    <property type="entry name" value="SdrD_B"/>
    <property type="match status" value="1"/>
</dbReference>
<feature type="region of interest" description="Disordered" evidence="5">
    <location>
        <begin position="3158"/>
        <end position="3182"/>
    </location>
</feature>
<feature type="domain" description="DUF7601" evidence="10">
    <location>
        <begin position="4354"/>
        <end position="4469"/>
    </location>
</feature>
<feature type="region of interest" description="Disordered" evidence="5">
    <location>
        <begin position="1447"/>
        <end position="1468"/>
    </location>
</feature>
<dbReference type="SUPFAM" id="SSF117074">
    <property type="entry name" value="Hypothetical protein PA1324"/>
    <property type="match status" value="1"/>
</dbReference>
<evidence type="ECO:0000259" key="10">
    <source>
        <dbReference type="Pfam" id="PF24547"/>
    </source>
</evidence>
<dbReference type="Pfam" id="PF24547">
    <property type="entry name" value="DUF7601"/>
    <property type="match status" value="9"/>
</dbReference>
<feature type="domain" description="SpaA-like prealbumin fold" evidence="9">
    <location>
        <begin position="1656"/>
        <end position="1715"/>
    </location>
</feature>
<dbReference type="InterPro" id="IPR047589">
    <property type="entry name" value="DUF11_rpt"/>
</dbReference>
<proteinExistence type="inferred from homology"/>
<dbReference type="Gene3D" id="2.60.40.3050">
    <property type="match status" value="1"/>
</dbReference>
<evidence type="ECO:0000256" key="1">
    <source>
        <dbReference type="ARBA" id="ARBA00004613"/>
    </source>
</evidence>
<evidence type="ECO:0000313" key="12">
    <source>
        <dbReference type="Proteomes" id="UP000824260"/>
    </source>
</evidence>
<dbReference type="Gene3D" id="2.60.40.10">
    <property type="entry name" value="Immunoglobulins"/>
    <property type="match status" value="11"/>
</dbReference>
<evidence type="ECO:0000256" key="4">
    <source>
        <dbReference type="ARBA" id="ARBA00022729"/>
    </source>
</evidence>
<feature type="domain" description="SpaA-like prealbumin fold" evidence="9">
    <location>
        <begin position="2227"/>
        <end position="2305"/>
    </location>
</feature>
<dbReference type="Pfam" id="PF05738">
    <property type="entry name" value="Cna_B"/>
    <property type="match status" value="1"/>
</dbReference>
<comment type="subcellular location">
    <subcellularLocation>
        <location evidence="1">Secreted</location>
    </subcellularLocation>
</comment>
<dbReference type="EMBL" id="DVFZ01000089">
    <property type="protein sequence ID" value="HIQ83219.1"/>
    <property type="molecule type" value="Genomic_DNA"/>
</dbReference>
<feature type="domain" description="SpaA-like prealbumin fold" evidence="9">
    <location>
        <begin position="1852"/>
        <end position="1962"/>
    </location>
</feature>
<keyword evidence="3" id="KW-0964">Secreted</keyword>
<evidence type="ECO:0000313" key="11">
    <source>
        <dbReference type="EMBL" id="HIQ83219.1"/>
    </source>
</evidence>